<evidence type="ECO:0000259" key="5">
    <source>
        <dbReference type="Pfam" id="PF00266"/>
    </source>
</evidence>
<reference evidence="6" key="1">
    <citation type="submission" date="2017-04" db="EMBL/GenBank/DDBJ databases">
        <title>Complete Genome Sequences of Twelve Strains of a Stable Defined Moderately Diverse Mouse Microbiota 2 (sDMDMm2).</title>
        <authorList>
            <person name="Uchimura Y."/>
            <person name="Wyss M."/>
            <person name="Brugiroux S."/>
            <person name="Limenitakis J.P."/>
            <person name="Stecher B."/>
            <person name="McCoy K.D."/>
            <person name="Macpherson A.J."/>
        </authorList>
    </citation>
    <scope>NUCLEOTIDE SEQUENCE</scope>
    <source>
        <strain evidence="6">YL58</strain>
    </source>
</reference>
<dbReference type="STRING" id="1796616.A4V09_21815"/>
<dbReference type="EMBL" id="CP015405">
    <property type="protein sequence ID" value="ANU78147.1"/>
    <property type="molecule type" value="Genomic_DNA"/>
</dbReference>
<evidence type="ECO:0000256" key="2">
    <source>
        <dbReference type="ARBA" id="ARBA00022898"/>
    </source>
</evidence>
<comment type="cofactor">
    <cofactor evidence="1 4">
        <name>pyridoxal 5'-phosphate</name>
        <dbReference type="ChEBI" id="CHEBI:597326"/>
    </cofactor>
</comment>
<keyword evidence="2" id="KW-0663">Pyridoxal phosphate</keyword>
<dbReference type="AlphaFoldDB" id="A0A1C7IEP9"/>
<dbReference type="Gene3D" id="3.40.640.10">
    <property type="entry name" value="Type I PLP-dependent aspartate aminotransferase-like (Major domain)"/>
    <property type="match status" value="1"/>
</dbReference>
<organism evidence="6 7">
    <name type="scientific">Blautia pseudococcoides</name>
    <dbReference type="NCBI Taxonomy" id="1796616"/>
    <lineage>
        <taxon>Bacteria</taxon>
        <taxon>Bacillati</taxon>
        <taxon>Bacillota</taxon>
        <taxon>Clostridia</taxon>
        <taxon>Lachnospirales</taxon>
        <taxon>Lachnospiraceae</taxon>
        <taxon>Blautia</taxon>
    </lineage>
</organism>
<dbReference type="Gene3D" id="3.90.1150.10">
    <property type="entry name" value="Aspartate Aminotransferase, domain 1"/>
    <property type="match status" value="1"/>
</dbReference>
<dbReference type="InterPro" id="IPR015421">
    <property type="entry name" value="PyrdxlP-dep_Trfase_major"/>
</dbReference>
<accession>A0A1C7IEP9</accession>
<evidence type="ECO:0000256" key="4">
    <source>
        <dbReference type="RuleBase" id="RU004504"/>
    </source>
</evidence>
<dbReference type="InterPro" id="IPR015422">
    <property type="entry name" value="PyrdxlP-dep_Trfase_small"/>
</dbReference>
<evidence type="ECO:0000313" key="6">
    <source>
        <dbReference type="EMBL" id="ANU78147.1"/>
    </source>
</evidence>
<name>A0A1C7IEP9_9FIRM</name>
<dbReference type="Proteomes" id="UP000092574">
    <property type="component" value="Chromosome"/>
</dbReference>
<gene>
    <name evidence="6" type="ORF">A4V09_21815</name>
</gene>
<feature type="domain" description="Aminotransferase class V" evidence="5">
    <location>
        <begin position="2"/>
        <end position="362"/>
    </location>
</feature>
<dbReference type="RefSeq" id="WP_065544235.1">
    <property type="nucleotide sequence ID" value="NZ_CP015405.2"/>
</dbReference>
<dbReference type="PROSITE" id="PS00595">
    <property type="entry name" value="AA_TRANSFER_CLASS_5"/>
    <property type="match status" value="1"/>
</dbReference>
<dbReference type="InterPro" id="IPR020578">
    <property type="entry name" value="Aminotrans_V_PyrdxlP_BS"/>
</dbReference>
<dbReference type="KEGG" id="byl:A4V09_21815"/>
<sequence length="374" mass="40656">MIYLNNSATSFPKPPAYADAWARTAGKIPGHGIRSTYREGKENTSCRQRLAKILGIDDSRQIIYTLNATHALNMGLLGFPWTPGDVVLTSRAEHNSVLRPLYFLQKKGLIRYYELDTDRSGRLDLAVYREALKTLHPRMVVITHASNVTGAVNDIPVIAGEAKKAGAAVFLDAAQTAGLIPVMPALWGVDMAALTGHKYLLGPQGTGALYVSHDTALQPVYTGGTGIHSDRDEMPEEYPTRLEAGTQNEQGMEVLGEMLAWAEEHPFNPGQILDYSYMLEDTLKGLGCSVVPVSGTRTPVVTFTSPDYSPADIGDMLSGSFDIICRTGLHCAPHIFPCIGAGRDGTVRFSLSRFTSLMEVQEVIGVLKEIFNGN</sequence>
<dbReference type="SUPFAM" id="SSF53383">
    <property type="entry name" value="PLP-dependent transferases"/>
    <property type="match status" value="1"/>
</dbReference>
<evidence type="ECO:0000256" key="1">
    <source>
        <dbReference type="ARBA" id="ARBA00001933"/>
    </source>
</evidence>
<dbReference type="OrthoDB" id="9804366at2"/>
<dbReference type="InterPro" id="IPR000192">
    <property type="entry name" value="Aminotrans_V_dom"/>
</dbReference>
<comment type="similarity">
    <text evidence="3">Belongs to the class-V pyridoxal-phosphate-dependent aminotransferase family.</text>
</comment>
<dbReference type="PANTHER" id="PTHR43586:SF4">
    <property type="entry name" value="ISOPENICILLIN N EPIMERASE"/>
    <property type="match status" value="1"/>
</dbReference>
<evidence type="ECO:0000313" key="7">
    <source>
        <dbReference type="Proteomes" id="UP000092574"/>
    </source>
</evidence>
<dbReference type="GO" id="GO:0003824">
    <property type="term" value="F:catalytic activity"/>
    <property type="evidence" value="ECO:0007669"/>
    <property type="project" value="UniProtKB-ARBA"/>
</dbReference>
<dbReference type="InterPro" id="IPR015424">
    <property type="entry name" value="PyrdxlP-dep_Trfase"/>
</dbReference>
<proteinExistence type="inferred from homology"/>
<evidence type="ECO:0000256" key="3">
    <source>
        <dbReference type="RuleBase" id="RU004075"/>
    </source>
</evidence>
<protein>
    <recommendedName>
        <fullName evidence="5">Aminotransferase class V domain-containing protein</fullName>
    </recommendedName>
</protein>
<dbReference type="PANTHER" id="PTHR43586">
    <property type="entry name" value="CYSTEINE DESULFURASE"/>
    <property type="match status" value="1"/>
</dbReference>
<dbReference type="Pfam" id="PF00266">
    <property type="entry name" value="Aminotran_5"/>
    <property type="match status" value="1"/>
</dbReference>
<keyword evidence="7" id="KW-1185">Reference proteome</keyword>